<dbReference type="SUPFAM" id="SSF46955">
    <property type="entry name" value="Putative DNA-binding domain"/>
    <property type="match status" value="1"/>
</dbReference>
<organism evidence="2 3">
    <name type="scientific">Marinihelvus fidelis</name>
    <dbReference type="NCBI Taxonomy" id="2613842"/>
    <lineage>
        <taxon>Bacteria</taxon>
        <taxon>Pseudomonadati</taxon>
        <taxon>Pseudomonadota</taxon>
        <taxon>Gammaproteobacteria</taxon>
        <taxon>Chromatiales</taxon>
        <taxon>Wenzhouxiangellaceae</taxon>
        <taxon>Marinihelvus</taxon>
    </lineage>
</organism>
<protein>
    <submittedName>
        <fullName evidence="2">Helix-turn-helix domain-containing protein</fullName>
    </submittedName>
</protein>
<dbReference type="InterPro" id="IPR009061">
    <property type="entry name" value="DNA-bd_dom_put_sf"/>
</dbReference>
<keyword evidence="3" id="KW-1185">Reference proteome</keyword>
<proteinExistence type="predicted"/>
<gene>
    <name evidence="2" type="ORF">F3N42_02060</name>
</gene>
<accession>A0A5N0TF64</accession>
<dbReference type="EMBL" id="VYXP01000002">
    <property type="protein sequence ID" value="KAA9133168.1"/>
    <property type="molecule type" value="Genomic_DNA"/>
</dbReference>
<dbReference type="InterPro" id="IPR010093">
    <property type="entry name" value="SinI_DNA-bd"/>
</dbReference>
<dbReference type="Pfam" id="PF12728">
    <property type="entry name" value="HTH_17"/>
    <property type="match status" value="1"/>
</dbReference>
<feature type="domain" description="Helix-turn-helix" evidence="1">
    <location>
        <begin position="13"/>
        <end position="57"/>
    </location>
</feature>
<dbReference type="AlphaFoldDB" id="A0A5N0TF64"/>
<sequence>MHNVDTDQWRQALTVNELSQRWGCHPITIRRLISGGNLPAFRVGREWRIRAKEVERHESANKPFHGGG</sequence>
<dbReference type="InterPro" id="IPR041657">
    <property type="entry name" value="HTH_17"/>
</dbReference>
<name>A0A5N0TF64_9GAMM</name>
<reference evidence="2 3" key="1">
    <citation type="submission" date="2019-09" db="EMBL/GenBank/DDBJ databases">
        <title>Wenzhouxiangella sp. Genome sequencing and assembly.</title>
        <authorList>
            <person name="Zhang R."/>
        </authorList>
    </citation>
    <scope>NUCLEOTIDE SEQUENCE [LARGE SCALE GENOMIC DNA]</scope>
    <source>
        <strain evidence="2 3">W260</strain>
    </source>
</reference>
<comment type="caution">
    <text evidence="2">The sequence shown here is derived from an EMBL/GenBank/DDBJ whole genome shotgun (WGS) entry which is preliminary data.</text>
</comment>
<evidence type="ECO:0000313" key="3">
    <source>
        <dbReference type="Proteomes" id="UP000325372"/>
    </source>
</evidence>
<dbReference type="RefSeq" id="WP_150862729.1">
    <property type="nucleotide sequence ID" value="NZ_VYXP01000002.1"/>
</dbReference>
<dbReference type="GO" id="GO:0003677">
    <property type="term" value="F:DNA binding"/>
    <property type="evidence" value="ECO:0007669"/>
    <property type="project" value="InterPro"/>
</dbReference>
<evidence type="ECO:0000259" key="1">
    <source>
        <dbReference type="Pfam" id="PF12728"/>
    </source>
</evidence>
<dbReference type="NCBIfam" id="TIGR01764">
    <property type="entry name" value="excise"/>
    <property type="match status" value="1"/>
</dbReference>
<dbReference type="Proteomes" id="UP000325372">
    <property type="component" value="Unassembled WGS sequence"/>
</dbReference>
<evidence type="ECO:0000313" key="2">
    <source>
        <dbReference type="EMBL" id="KAA9133168.1"/>
    </source>
</evidence>